<comment type="caution">
    <text evidence="2">The sequence shown here is derived from an EMBL/GenBank/DDBJ whole genome shotgun (WGS) entry which is preliminary data.</text>
</comment>
<name>R3WWG7_9ENTE</name>
<dbReference type="eggNOG" id="ENOG5032CEF">
    <property type="taxonomic scope" value="Bacteria"/>
</dbReference>
<evidence type="ECO:0000259" key="1">
    <source>
        <dbReference type="PROSITE" id="PS50943"/>
    </source>
</evidence>
<dbReference type="AlphaFoldDB" id="R3WWG7"/>
<dbReference type="EMBL" id="AJAT01000011">
    <property type="protein sequence ID" value="EOL46125.1"/>
    <property type="molecule type" value="Genomic_DNA"/>
</dbReference>
<keyword evidence="3" id="KW-1185">Reference proteome</keyword>
<reference evidence="2 3" key="1">
    <citation type="submission" date="2013-02" db="EMBL/GenBank/DDBJ databases">
        <title>The Genome Sequence of Enterococcus phoeniculicola BAA-412.</title>
        <authorList>
            <consortium name="The Broad Institute Genome Sequencing Platform"/>
            <consortium name="The Broad Institute Genome Sequencing Center for Infectious Disease"/>
            <person name="Earl A.M."/>
            <person name="Gilmore M.S."/>
            <person name="Lebreton F."/>
            <person name="Walker B."/>
            <person name="Young S.K."/>
            <person name="Zeng Q."/>
            <person name="Gargeya S."/>
            <person name="Fitzgerald M."/>
            <person name="Haas B."/>
            <person name="Abouelleil A."/>
            <person name="Alvarado L."/>
            <person name="Arachchi H.M."/>
            <person name="Berlin A.M."/>
            <person name="Chapman S.B."/>
            <person name="Dewar J."/>
            <person name="Goldberg J."/>
            <person name="Griggs A."/>
            <person name="Gujja S."/>
            <person name="Hansen M."/>
            <person name="Howarth C."/>
            <person name="Imamovic A."/>
            <person name="Larimer J."/>
            <person name="McCowan C."/>
            <person name="Murphy C."/>
            <person name="Neiman D."/>
            <person name="Pearson M."/>
            <person name="Priest M."/>
            <person name="Roberts A."/>
            <person name="Saif S."/>
            <person name="Shea T."/>
            <person name="Sisk P."/>
            <person name="Sykes S."/>
            <person name="Wortman J."/>
            <person name="Nusbaum C."/>
            <person name="Birren B."/>
        </authorList>
    </citation>
    <scope>NUCLEOTIDE SEQUENCE [LARGE SCALE GENOMIC DNA]</scope>
    <source>
        <strain evidence="2 3">ATCC BAA-412</strain>
    </source>
</reference>
<dbReference type="RefSeq" id="WP_010767603.1">
    <property type="nucleotide sequence ID" value="NZ_ASWE01000002.1"/>
</dbReference>
<protein>
    <recommendedName>
        <fullName evidence="1">HTH cro/C1-type domain-containing protein</fullName>
    </recommendedName>
</protein>
<accession>R3WWG7</accession>
<feature type="domain" description="HTH cro/C1-type" evidence="1">
    <location>
        <begin position="25"/>
        <end position="59"/>
    </location>
</feature>
<dbReference type="HOGENOM" id="CLU_643794_0_0_9"/>
<proteinExistence type="predicted"/>
<evidence type="ECO:0000313" key="3">
    <source>
        <dbReference type="Proteomes" id="UP000013785"/>
    </source>
</evidence>
<dbReference type="STRING" id="154621.RV11_GL001149"/>
<dbReference type="PROSITE" id="PS50943">
    <property type="entry name" value="HTH_CROC1"/>
    <property type="match status" value="1"/>
</dbReference>
<sequence>MLRKRINFLCTTKQLSRKELVQGLITVPHLSNILLGRYQLAKDLAVQFSSRLGVSTEYLLDANTITEAQKSNLEILVKQTISNQRIESFESVIPETDNSLYVEFISNLCKACFYYMEEDMSNYHRIVDNYLSFYLPVFANDEELMENPLIQKAILYFQILSNEGQFHYTLTLEYLTRLLELVSNDISCFLPLQVLYIEILGLLEQYSEAKKKLDSLFRVANHMKKKEYFSKLYLADCRLSFQLRHYDEAWKLSIFAQTYIKFSDNKKKDYLSLIHYQYVILLQKKEYKKAIDLLNQLDSLYVKDENLQSIYFCGIFASQKRWAKLQKRLGLINEQLLTEDQQMQVNIFHALVLYKKNFLDDAKLLAEDSLFYFEKKRQRVFLMPLYLLMAKIEEKQKKYKQANKYNKKIIHLLQS</sequence>
<dbReference type="OrthoDB" id="2364173at2"/>
<dbReference type="InterPro" id="IPR001387">
    <property type="entry name" value="Cro/C1-type_HTH"/>
</dbReference>
<dbReference type="Proteomes" id="UP000013785">
    <property type="component" value="Unassembled WGS sequence"/>
</dbReference>
<organism evidence="2 3">
    <name type="scientific">Enterococcus phoeniculicola ATCC BAA-412</name>
    <dbReference type="NCBI Taxonomy" id="1158610"/>
    <lineage>
        <taxon>Bacteria</taxon>
        <taxon>Bacillati</taxon>
        <taxon>Bacillota</taxon>
        <taxon>Bacilli</taxon>
        <taxon>Lactobacillales</taxon>
        <taxon>Enterococcaceae</taxon>
        <taxon>Enterococcus</taxon>
    </lineage>
</organism>
<gene>
    <name evidence="2" type="ORF">UC3_00931</name>
</gene>
<dbReference type="PATRIC" id="fig|1158610.3.peg.909"/>
<evidence type="ECO:0000313" key="2">
    <source>
        <dbReference type="EMBL" id="EOL46125.1"/>
    </source>
</evidence>
<dbReference type="Gene3D" id="1.25.40.10">
    <property type="entry name" value="Tetratricopeptide repeat domain"/>
    <property type="match status" value="1"/>
</dbReference>
<dbReference type="InterPro" id="IPR011990">
    <property type="entry name" value="TPR-like_helical_dom_sf"/>
</dbReference>